<reference evidence="1 2" key="1">
    <citation type="submission" date="2018-05" db="EMBL/GenBank/DDBJ databases">
        <title>Genomic Encyclopedia of Type Strains, Phase IV (KMG-V): Genome sequencing to study the core and pangenomes of soil and plant-associated prokaryotes.</title>
        <authorList>
            <person name="Whitman W."/>
        </authorList>
    </citation>
    <scope>NUCLEOTIDE SEQUENCE [LARGE SCALE GENOMIC DNA]</scope>
    <source>
        <strain evidence="1 2">SCZa-39</strain>
    </source>
</reference>
<protein>
    <submittedName>
        <fullName evidence="1">Uncharacterized protein</fullName>
    </submittedName>
</protein>
<evidence type="ECO:0000313" key="2">
    <source>
        <dbReference type="Proteomes" id="UP000245712"/>
    </source>
</evidence>
<evidence type="ECO:0000313" key="1">
    <source>
        <dbReference type="EMBL" id="PVX60051.1"/>
    </source>
</evidence>
<feature type="non-terminal residue" evidence="1">
    <location>
        <position position="1"/>
    </location>
</feature>
<comment type="caution">
    <text evidence="1">The sequence shown here is derived from an EMBL/GenBank/DDBJ whole genome shotgun (WGS) entry which is preliminary data.</text>
</comment>
<accession>A0ABX5K6B8</accession>
<proteinExistence type="predicted"/>
<keyword evidence="2" id="KW-1185">Reference proteome</keyword>
<sequence>FDRAVRLAARTWLDIPRAPLTLRRRRKRAVKPGVALLPQII</sequence>
<dbReference type="EMBL" id="QEOB01000047">
    <property type="protein sequence ID" value="PVX60051.1"/>
    <property type="molecule type" value="Genomic_DNA"/>
</dbReference>
<organism evidence="1 2">
    <name type="scientific">Paraburkholderia unamae</name>
    <dbReference type="NCBI Taxonomy" id="219649"/>
    <lineage>
        <taxon>Bacteria</taxon>
        <taxon>Pseudomonadati</taxon>
        <taxon>Pseudomonadota</taxon>
        <taxon>Betaproteobacteria</taxon>
        <taxon>Burkholderiales</taxon>
        <taxon>Burkholderiaceae</taxon>
        <taxon>Paraburkholderia</taxon>
    </lineage>
</organism>
<name>A0ABX5K6B8_9BURK</name>
<gene>
    <name evidence="1" type="ORF">C7402_1471</name>
</gene>
<dbReference type="Proteomes" id="UP000245712">
    <property type="component" value="Unassembled WGS sequence"/>
</dbReference>